<comment type="caution">
    <text evidence="1">The sequence shown here is derived from an EMBL/GenBank/DDBJ whole genome shotgun (WGS) entry which is preliminary data.</text>
</comment>
<dbReference type="Proteomes" id="UP000629468">
    <property type="component" value="Unassembled WGS sequence"/>
</dbReference>
<reference evidence="1 2" key="1">
    <citation type="journal article" name="Sci. Rep.">
        <title>Telomere-to-telomere assembled and centromere annotated genomes of the two main subspecies of the button mushroom Agaricus bisporus reveal especially polymorphic chromosome ends.</title>
        <authorList>
            <person name="Sonnenberg A.S.M."/>
            <person name="Sedaghat-Telgerd N."/>
            <person name="Lavrijssen B."/>
            <person name="Ohm R.A."/>
            <person name="Hendrickx P.M."/>
            <person name="Scholtmeijer K."/>
            <person name="Baars J.J.P."/>
            <person name="van Peer A."/>
        </authorList>
    </citation>
    <scope>NUCLEOTIDE SEQUENCE [LARGE SCALE GENOMIC DNA]</scope>
    <source>
        <strain evidence="1 2">H119_p4</strain>
    </source>
</reference>
<proteinExistence type="predicted"/>
<evidence type="ECO:0008006" key="3">
    <source>
        <dbReference type="Google" id="ProtNLM"/>
    </source>
</evidence>
<sequence length="633" mass="71650">MTRAPQLLNIDPCTTSGDKKSLPIFPATIYQVLPSTRCPVTRLNGVVSLCRTIRFLVSATQTMSKESSSRLPVEILEEIFSCAVDRVELHVPEPHCAGSQSPWNLALVCRDWWGVVLSTPCVWSRISLEVNPDGETRLNYSALLSAWNLCLNRSRSHPLTIKFSDRSDDGESRSPSTLFLEPLMEHVQRWETVVFSVSLDTLLPYLSNYPAQFTRLRRLCIAHRNWIFGECSVIGNPVGLFQDAPLLSCVCLFNLPCYRQRLGGVGIPWSQIAHLWIGVNVGIFDDLYDVLKNTPNLVTFYYKITFNYYGSFTLPPLELSHLEQVIWSSVYYGWEDEDPPATSLFFEILTAPRLSSLEVDGVCGDRELEAIQGCLQRSRCSVKSLTLPTLCLSSLLTLTPDIEILVFENKLDDENYPPYNSFDDDPRAQVELPHLRKVVLGCTFYEADSVDGPEATSRLFGLLKAPQLSVLEVIYECDDIELEAIRDFLQRSRCSVKSLKVSSRRLSSFLSFTPDVESLVLPDFDKEILTPLLQKLTFDHSASACLCLKLKKIVLNFDISAGPLFNTFTDMLKSRLSVPPNSLDRLRCSRLTELELGNEVPKHMKSWVQKRLPQEPLVITYARQVSSIDRWDL</sequence>
<name>A0A8H7C012_AGABI</name>
<evidence type="ECO:0000313" key="2">
    <source>
        <dbReference type="Proteomes" id="UP000629468"/>
    </source>
</evidence>
<gene>
    <name evidence="1" type="ORF">Agabi119p4_11040</name>
</gene>
<protein>
    <recommendedName>
        <fullName evidence="3">F-box domain-containing protein</fullName>
    </recommendedName>
</protein>
<dbReference type="EMBL" id="JABXXO010000015">
    <property type="protein sequence ID" value="KAF7760364.1"/>
    <property type="molecule type" value="Genomic_DNA"/>
</dbReference>
<accession>A0A8H7C012</accession>
<dbReference type="AlphaFoldDB" id="A0A8H7C012"/>
<evidence type="ECO:0000313" key="1">
    <source>
        <dbReference type="EMBL" id="KAF7760364.1"/>
    </source>
</evidence>
<organism evidence="1 2">
    <name type="scientific">Agaricus bisporus var. burnettii</name>
    <dbReference type="NCBI Taxonomy" id="192524"/>
    <lineage>
        <taxon>Eukaryota</taxon>
        <taxon>Fungi</taxon>
        <taxon>Dikarya</taxon>
        <taxon>Basidiomycota</taxon>
        <taxon>Agaricomycotina</taxon>
        <taxon>Agaricomycetes</taxon>
        <taxon>Agaricomycetidae</taxon>
        <taxon>Agaricales</taxon>
        <taxon>Agaricineae</taxon>
        <taxon>Agaricaceae</taxon>
        <taxon>Agaricus</taxon>
    </lineage>
</organism>